<dbReference type="Proteomes" id="UP000410492">
    <property type="component" value="Unassembled WGS sequence"/>
</dbReference>
<evidence type="ECO:0000313" key="3">
    <source>
        <dbReference type="EMBL" id="VEN49280.1"/>
    </source>
</evidence>
<sequence length="185" mass="21552">MIMKTPTAILTLLFYLQLVQCSYDEAVEFKDTNVNILALYRCEDESISNFHDIELKNDGENKWAYFTIKLDEDFDETFMVRMTADQWDNGAWQENVYSTEGSFCNMIEQYGHDFYKNFREHMNPPLPEVCKYEKGDYTLNDFTCTPKDFDIPSMLMGTFKVNLEIINPAEEKIACVVCELEISAG</sequence>
<dbReference type="Gene3D" id="2.70.220.10">
    <property type="entry name" value="Ganglioside GM2 activator"/>
    <property type="match status" value="1"/>
</dbReference>
<evidence type="ECO:0008006" key="5">
    <source>
        <dbReference type="Google" id="ProtNLM"/>
    </source>
</evidence>
<feature type="chain" id="PRO_5024907351" description="MD-2-related lipid-recognition domain-containing protein" evidence="2">
    <location>
        <begin position="22"/>
        <end position="185"/>
    </location>
</feature>
<dbReference type="Pfam" id="PF06477">
    <property type="entry name" value="DUF1091"/>
    <property type="match status" value="1"/>
</dbReference>
<proteinExistence type="predicted"/>
<name>A0A653CMZ5_CALMS</name>
<gene>
    <name evidence="3" type="ORF">CALMAC_LOCUS10447</name>
</gene>
<feature type="signal peptide" evidence="2">
    <location>
        <begin position="1"/>
        <end position="21"/>
    </location>
</feature>
<protein>
    <recommendedName>
        <fullName evidence="5">MD-2-related lipid-recognition domain-containing protein</fullName>
    </recommendedName>
</protein>
<accession>A0A653CMZ5</accession>
<dbReference type="InterPro" id="IPR010512">
    <property type="entry name" value="DUF1091"/>
</dbReference>
<reference evidence="3 4" key="1">
    <citation type="submission" date="2019-01" db="EMBL/GenBank/DDBJ databases">
        <authorList>
            <person name="Sayadi A."/>
        </authorList>
    </citation>
    <scope>NUCLEOTIDE SEQUENCE [LARGE SCALE GENOMIC DNA]</scope>
</reference>
<evidence type="ECO:0000256" key="2">
    <source>
        <dbReference type="SAM" id="SignalP"/>
    </source>
</evidence>
<dbReference type="OrthoDB" id="6732293at2759"/>
<evidence type="ECO:0000313" key="4">
    <source>
        <dbReference type="Proteomes" id="UP000410492"/>
    </source>
</evidence>
<dbReference type="InterPro" id="IPR036846">
    <property type="entry name" value="GM2-AP_sf"/>
</dbReference>
<evidence type="ECO:0000256" key="1">
    <source>
        <dbReference type="ARBA" id="ARBA00022729"/>
    </source>
</evidence>
<dbReference type="PANTHER" id="PTHR21112">
    <property type="entry name" value="CHEMOSENSORY PROTEIN A 29A-RELATED"/>
    <property type="match status" value="1"/>
</dbReference>
<dbReference type="EMBL" id="CAACVG010008322">
    <property type="protein sequence ID" value="VEN49280.1"/>
    <property type="molecule type" value="Genomic_DNA"/>
</dbReference>
<dbReference type="AlphaFoldDB" id="A0A653CMZ5"/>
<keyword evidence="1 2" id="KW-0732">Signal</keyword>
<dbReference type="PANTHER" id="PTHR21112:SF0">
    <property type="entry name" value="CHEMOSENSORY PROTEIN A 29A-RELATED"/>
    <property type="match status" value="1"/>
</dbReference>
<keyword evidence="4" id="KW-1185">Reference proteome</keyword>
<organism evidence="3 4">
    <name type="scientific">Callosobruchus maculatus</name>
    <name type="common">Southern cowpea weevil</name>
    <name type="synonym">Pulse bruchid</name>
    <dbReference type="NCBI Taxonomy" id="64391"/>
    <lineage>
        <taxon>Eukaryota</taxon>
        <taxon>Metazoa</taxon>
        <taxon>Ecdysozoa</taxon>
        <taxon>Arthropoda</taxon>
        <taxon>Hexapoda</taxon>
        <taxon>Insecta</taxon>
        <taxon>Pterygota</taxon>
        <taxon>Neoptera</taxon>
        <taxon>Endopterygota</taxon>
        <taxon>Coleoptera</taxon>
        <taxon>Polyphaga</taxon>
        <taxon>Cucujiformia</taxon>
        <taxon>Chrysomeloidea</taxon>
        <taxon>Chrysomelidae</taxon>
        <taxon>Bruchinae</taxon>
        <taxon>Bruchini</taxon>
        <taxon>Callosobruchus</taxon>
    </lineage>
</organism>